<feature type="transmembrane region" description="Helical" evidence="2">
    <location>
        <begin position="76"/>
        <end position="95"/>
    </location>
</feature>
<evidence type="ECO:0000256" key="2">
    <source>
        <dbReference type="SAM" id="Phobius"/>
    </source>
</evidence>
<evidence type="ECO:0000313" key="4">
    <source>
        <dbReference type="Proteomes" id="UP000036513"/>
    </source>
</evidence>
<proteinExistence type="predicted"/>
<dbReference type="Proteomes" id="UP000036513">
    <property type="component" value="Unassembled WGS sequence"/>
</dbReference>
<gene>
    <name evidence="3" type="ORF">MCHLDSM_02776</name>
</gene>
<sequence length="239" mass="25578">MTQFPPGSERACHDDPVTHSTGRPLRSLSTPRAAALAGVLFALLFGTVLVVLRTSLPEGAQLGSQWVDGTSARLKLAIVLMPFSGIAFLWFIGVLRDGLGRLEDKFFTTVFIGSGLLFLAMIFTSTAVGAGLLASKQFVAEAGARTEVAAFGQGLLVALANTYALRMAAVFMMSLATIWLRTRLMPRWLVVVTYLVAVAVLVASDVSPWTTVAFPVWVLLVSLLLLFTPAASTHLPDRA</sequence>
<keyword evidence="2" id="KW-1133">Transmembrane helix</keyword>
<evidence type="ECO:0000256" key="1">
    <source>
        <dbReference type="SAM" id="MobiDB-lite"/>
    </source>
</evidence>
<evidence type="ECO:0008006" key="5">
    <source>
        <dbReference type="Google" id="ProtNLM"/>
    </source>
</evidence>
<dbReference type="AlphaFoldDB" id="A0A0J6W4T2"/>
<feature type="transmembrane region" description="Helical" evidence="2">
    <location>
        <begin position="212"/>
        <end position="231"/>
    </location>
</feature>
<feature type="transmembrane region" description="Helical" evidence="2">
    <location>
        <begin position="154"/>
        <end position="176"/>
    </location>
</feature>
<feature type="transmembrane region" description="Helical" evidence="2">
    <location>
        <begin position="107"/>
        <end position="134"/>
    </location>
</feature>
<name>A0A0J6W4T2_9MYCO</name>
<dbReference type="PATRIC" id="fig|37916.4.peg.2702"/>
<evidence type="ECO:0000313" key="3">
    <source>
        <dbReference type="EMBL" id="KMO76627.1"/>
    </source>
</evidence>
<accession>A0A0J6W4T2</accession>
<feature type="transmembrane region" description="Helical" evidence="2">
    <location>
        <begin position="33"/>
        <end position="56"/>
    </location>
</feature>
<organism evidence="3 4">
    <name type="scientific">Mycolicibacterium chlorophenolicum</name>
    <dbReference type="NCBI Taxonomy" id="37916"/>
    <lineage>
        <taxon>Bacteria</taxon>
        <taxon>Bacillati</taxon>
        <taxon>Actinomycetota</taxon>
        <taxon>Actinomycetes</taxon>
        <taxon>Mycobacteriales</taxon>
        <taxon>Mycobacteriaceae</taxon>
        <taxon>Mycolicibacterium</taxon>
    </lineage>
</organism>
<keyword evidence="2" id="KW-0472">Membrane</keyword>
<comment type="caution">
    <text evidence="3">The sequence shown here is derived from an EMBL/GenBank/DDBJ whole genome shotgun (WGS) entry which is preliminary data.</text>
</comment>
<reference evidence="3 4" key="1">
    <citation type="journal article" date="2015" name="Genome Biol. Evol.">
        <title>Characterization of Three Mycobacterium spp. with Potential Use in Bioremediation by Genome Sequencing and Comparative Genomics.</title>
        <authorList>
            <person name="Das S."/>
            <person name="Pettersson B.M."/>
            <person name="Behra P.R."/>
            <person name="Ramesh M."/>
            <person name="Dasgupta S."/>
            <person name="Bhattacharya A."/>
            <person name="Kirsebom L.A."/>
        </authorList>
    </citation>
    <scope>NUCLEOTIDE SEQUENCE [LARGE SCALE GENOMIC DNA]</scope>
    <source>
        <strain evidence="3 4">DSM 43826</strain>
    </source>
</reference>
<dbReference type="STRING" id="37916.MCHLDSM_02776"/>
<dbReference type="EMBL" id="JYNL01000023">
    <property type="protein sequence ID" value="KMO76627.1"/>
    <property type="molecule type" value="Genomic_DNA"/>
</dbReference>
<feature type="transmembrane region" description="Helical" evidence="2">
    <location>
        <begin position="188"/>
        <end position="206"/>
    </location>
</feature>
<keyword evidence="4" id="KW-1185">Reference proteome</keyword>
<feature type="region of interest" description="Disordered" evidence="1">
    <location>
        <begin position="1"/>
        <end position="26"/>
    </location>
</feature>
<keyword evidence="2" id="KW-0812">Transmembrane</keyword>
<protein>
    <recommendedName>
        <fullName evidence="5">DUF4386 family protein</fullName>
    </recommendedName>
</protein>